<dbReference type="EMBL" id="FXAZ01000002">
    <property type="protein sequence ID" value="SMG35500.1"/>
    <property type="molecule type" value="Genomic_DNA"/>
</dbReference>
<dbReference type="RefSeq" id="WP_085494255.1">
    <property type="nucleotide sequence ID" value="NZ_FXAZ01000002.1"/>
</dbReference>
<dbReference type="PANTHER" id="PTHR46795">
    <property type="entry name" value="ABC TRANSPORTER PERMEASE-RELATED-RELATED"/>
    <property type="match status" value="1"/>
</dbReference>
<keyword evidence="2 6" id="KW-1003">Cell membrane</keyword>
<dbReference type="PIRSF" id="PIRSF018968">
    <property type="entry name" value="ABC_permease_BceB"/>
    <property type="match status" value="1"/>
</dbReference>
<feature type="transmembrane region" description="Helical" evidence="6">
    <location>
        <begin position="146"/>
        <end position="173"/>
    </location>
</feature>
<protein>
    <submittedName>
        <fullName evidence="8">Putative ABC transport system permease protein</fullName>
    </submittedName>
</protein>
<keyword evidence="4 6" id="KW-1133">Transmembrane helix</keyword>
<dbReference type="PANTHER" id="PTHR46795:SF2">
    <property type="entry name" value="ABC TRANSPORTER, PERMEASE PROTEIN"/>
    <property type="match status" value="1"/>
</dbReference>
<evidence type="ECO:0000256" key="6">
    <source>
        <dbReference type="PIRNR" id="PIRNR018968"/>
    </source>
</evidence>
<dbReference type="Pfam" id="PF02687">
    <property type="entry name" value="FtsX"/>
    <property type="match status" value="1"/>
</dbReference>
<sequence length="639" mass="71735">MSFRQLAFNNVFRNKRTYAAYFLSSAFSVMIFFVYSIIAYHPDMKGGLIHQVAVTAMNSAQWIVYVFSFFFILYSVSAFLKTRQHEFGVLIIQGMSHRQLNRLIFLENLLIGFASILAGVGAGLLFAKLGLLVGGNMMDVQLPYYIAPRAVILTVVSFSILFIVISLMTQFMVNKSKVIQLLQGTNKPKKEPKASIWLSLLSALLLGGGYTLAATATAATIGMLMIPVIMMTIIGTYFLFSQLSVFIINLLKRNDHFFLRRTNIITISDLAYRMKDNARMFFMVCIVSTVAFCAVGTLASFGVMDKEMELNMPFPISYSALDENPEALKQLQSIEAQFKEKNISYTKTLTPFLVDQSKQSGSKVRIVSESEFNKIAQLLKMDTLELQGEEAKLLPDNIAQSQYLDNANKTITLEKSGVTVSAHGRTDGPVFTQGMMYNGIVVSDEMYAKIASQADAWTLSGFQMEDWEDTKDIGSDVDKALMEAREAYYSNRDKAKEPQFDFSSLAGNNAEMKQMYSIMLFSALLVGAVFFIAAGSFLYFRLYTDLEQDKEHYRAIGKIGLKDSELSRIATSQLLLLFFVPIVVAIIHSIFAFTALQSLMNLSIAGQTFKVLAGFTVAQILYFLLIRWRYMSHLRQAVR</sequence>
<dbReference type="AlphaFoldDB" id="A0A1X7K3Y0"/>
<reference evidence="8 9" key="1">
    <citation type="submission" date="2017-04" db="EMBL/GenBank/DDBJ databases">
        <authorList>
            <person name="Afonso C.L."/>
            <person name="Miller P.J."/>
            <person name="Scott M.A."/>
            <person name="Spackman E."/>
            <person name="Goraichik I."/>
            <person name="Dimitrov K.M."/>
            <person name="Suarez D.L."/>
            <person name="Swayne D.E."/>
        </authorList>
    </citation>
    <scope>NUCLEOTIDE SEQUENCE [LARGE SCALE GENOMIC DNA]</scope>
    <source>
        <strain evidence="8 9">11</strain>
    </source>
</reference>
<dbReference type="OrthoDB" id="1937696at2"/>
<dbReference type="InterPro" id="IPR003838">
    <property type="entry name" value="ABC3_permease_C"/>
</dbReference>
<comment type="subcellular location">
    <subcellularLocation>
        <location evidence="1 6">Cell membrane</location>
        <topology evidence="1 6">Multi-pass membrane protein</topology>
    </subcellularLocation>
</comment>
<evidence type="ECO:0000313" key="9">
    <source>
        <dbReference type="Proteomes" id="UP000193834"/>
    </source>
</evidence>
<evidence type="ECO:0000256" key="1">
    <source>
        <dbReference type="ARBA" id="ARBA00004651"/>
    </source>
</evidence>
<proteinExistence type="inferred from homology"/>
<evidence type="ECO:0000259" key="7">
    <source>
        <dbReference type="Pfam" id="PF02687"/>
    </source>
</evidence>
<keyword evidence="9" id="KW-1185">Reference proteome</keyword>
<feature type="transmembrane region" description="Helical" evidence="6">
    <location>
        <begin position="608"/>
        <end position="626"/>
    </location>
</feature>
<organism evidence="8 9">
    <name type="scientific">Paenibacillus aquistagni</name>
    <dbReference type="NCBI Taxonomy" id="1852522"/>
    <lineage>
        <taxon>Bacteria</taxon>
        <taxon>Bacillati</taxon>
        <taxon>Bacillota</taxon>
        <taxon>Bacilli</taxon>
        <taxon>Bacillales</taxon>
        <taxon>Paenibacillaceae</taxon>
        <taxon>Paenibacillus</taxon>
    </lineage>
</organism>
<comment type="similarity">
    <text evidence="6">Belongs to the ABC-4 integral membrane protein family.</text>
</comment>
<dbReference type="Proteomes" id="UP000193834">
    <property type="component" value="Unassembled WGS sequence"/>
</dbReference>
<evidence type="ECO:0000256" key="2">
    <source>
        <dbReference type="ARBA" id="ARBA00022475"/>
    </source>
</evidence>
<name>A0A1X7K3Y0_9BACL</name>
<evidence type="ECO:0000256" key="3">
    <source>
        <dbReference type="ARBA" id="ARBA00022692"/>
    </source>
</evidence>
<dbReference type="InterPro" id="IPR027022">
    <property type="entry name" value="ABC_permease_BceB-typ"/>
</dbReference>
<feature type="transmembrane region" description="Helical" evidence="6">
    <location>
        <begin position="20"/>
        <end position="42"/>
    </location>
</feature>
<keyword evidence="3 6" id="KW-0812">Transmembrane</keyword>
<feature type="transmembrane region" description="Helical" evidence="6">
    <location>
        <begin position="574"/>
        <end position="596"/>
    </location>
</feature>
<feature type="transmembrane region" description="Helical" evidence="6">
    <location>
        <begin position="518"/>
        <end position="540"/>
    </location>
</feature>
<feature type="transmembrane region" description="Helical" evidence="6">
    <location>
        <begin position="103"/>
        <end position="126"/>
    </location>
</feature>
<dbReference type="GO" id="GO:0005886">
    <property type="term" value="C:plasma membrane"/>
    <property type="evidence" value="ECO:0007669"/>
    <property type="project" value="UniProtKB-SubCell"/>
</dbReference>
<dbReference type="GO" id="GO:0055085">
    <property type="term" value="P:transmembrane transport"/>
    <property type="evidence" value="ECO:0007669"/>
    <property type="project" value="UniProtKB-UniRule"/>
</dbReference>
<evidence type="ECO:0000256" key="4">
    <source>
        <dbReference type="ARBA" id="ARBA00022989"/>
    </source>
</evidence>
<feature type="transmembrane region" description="Helical" evidence="6">
    <location>
        <begin position="62"/>
        <end position="82"/>
    </location>
</feature>
<gene>
    <name evidence="8" type="ORF">SAMN06295960_2036</name>
</gene>
<evidence type="ECO:0000313" key="8">
    <source>
        <dbReference type="EMBL" id="SMG35500.1"/>
    </source>
</evidence>
<dbReference type="InterPro" id="IPR052536">
    <property type="entry name" value="ABC-4_Integral_Memb_Prot"/>
</dbReference>
<keyword evidence="5 6" id="KW-0472">Membrane</keyword>
<accession>A0A1X7K3Y0</accession>
<feature type="domain" description="ABC3 transporter permease C-terminal" evidence="7">
    <location>
        <begin position="62"/>
        <end position="168"/>
    </location>
</feature>
<feature type="transmembrane region" description="Helical" evidence="6">
    <location>
        <begin position="194"/>
        <end position="213"/>
    </location>
</feature>
<dbReference type="STRING" id="1852522.SAMN06295960_2036"/>
<evidence type="ECO:0000256" key="5">
    <source>
        <dbReference type="ARBA" id="ARBA00023136"/>
    </source>
</evidence>
<feature type="transmembrane region" description="Helical" evidence="6">
    <location>
        <begin position="225"/>
        <end position="251"/>
    </location>
</feature>
<feature type="transmembrane region" description="Helical" evidence="6">
    <location>
        <begin position="280"/>
        <end position="304"/>
    </location>
</feature>
<keyword evidence="6" id="KW-0813">Transport</keyword>